<feature type="transmembrane region" description="Helical" evidence="7">
    <location>
        <begin position="269"/>
        <end position="290"/>
    </location>
</feature>
<dbReference type="InterPro" id="IPR050545">
    <property type="entry name" value="Mycobact_MmpL"/>
</dbReference>
<reference evidence="9" key="1">
    <citation type="journal article" date="2014" name="Int. J. Syst. Evol. Microbiol.">
        <title>Complete genome sequence of Corynebacterium casei LMG S-19264T (=DSM 44701T), isolated from a smear-ripened cheese.</title>
        <authorList>
            <consortium name="US DOE Joint Genome Institute (JGI-PGF)"/>
            <person name="Walter F."/>
            <person name="Albersmeier A."/>
            <person name="Kalinowski J."/>
            <person name="Ruckert C."/>
        </authorList>
    </citation>
    <scope>NUCLEOTIDE SEQUENCE</scope>
    <source>
        <strain evidence="9">JCM 19831</strain>
    </source>
</reference>
<dbReference type="PANTHER" id="PTHR33406:SF6">
    <property type="entry name" value="MEMBRANE PROTEIN YDGH-RELATED"/>
    <property type="match status" value="1"/>
</dbReference>
<comment type="caution">
    <text evidence="9">The sequence shown here is derived from an EMBL/GenBank/DDBJ whole genome shotgun (WGS) entry which is preliminary data.</text>
</comment>
<feature type="transmembrane region" description="Helical" evidence="7">
    <location>
        <begin position="568"/>
        <end position="588"/>
    </location>
</feature>
<organism evidence="9 10">
    <name type="scientific">Dactylosporangium sucinum</name>
    <dbReference type="NCBI Taxonomy" id="1424081"/>
    <lineage>
        <taxon>Bacteria</taxon>
        <taxon>Bacillati</taxon>
        <taxon>Actinomycetota</taxon>
        <taxon>Actinomycetes</taxon>
        <taxon>Micromonosporales</taxon>
        <taxon>Micromonosporaceae</taxon>
        <taxon>Dactylosporangium</taxon>
    </lineage>
</organism>
<dbReference type="AlphaFoldDB" id="A0A917TQP6"/>
<dbReference type="Gene3D" id="1.20.1640.10">
    <property type="entry name" value="Multidrug efflux transporter AcrB transmembrane domain"/>
    <property type="match status" value="2"/>
</dbReference>
<protein>
    <submittedName>
        <fullName evidence="9">Membrane protein</fullName>
    </submittedName>
</protein>
<dbReference type="Pfam" id="PF03176">
    <property type="entry name" value="MMPL"/>
    <property type="match status" value="2"/>
</dbReference>
<proteinExistence type="inferred from homology"/>
<evidence type="ECO:0000256" key="3">
    <source>
        <dbReference type="ARBA" id="ARBA00022475"/>
    </source>
</evidence>
<name>A0A917TQP6_9ACTN</name>
<dbReference type="Proteomes" id="UP000642070">
    <property type="component" value="Unassembled WGS sequence"/>
</dbReference>
<keyword evidence="10" id="KW-1185">Reference proteome</keyword>
<dbReference type="InterPro" id="IPR000731">
    <property type="entry name" value="SSD"/>
</dbReference>
<evidence type="ECO:0000256" key="4">
    <source>
        <dbReference type="ARBA" id="ARBA00022692"/>
    </source>
</evidence>
<evidence type="ECO:0000256" key="2">
    <source>
        <dbReference type="ARBA" id="ARBA00010157"/>
    </source>
</evidence>
<feature type="transmembrane region" description="Helical" evidence="7">
    <location>
        <begin position="364"/>
        <end position="384"/>
    </location>
</feature>
<feature type="domain" description="SSD" evidence="8">
    <location>
        <begin position="539"/>
        <end position="665"/>
    </location>
</feature>
<feature type="transmembrane region" description="Helical" evidence="7">
    <location>
        <begin position="608"/>
        <end position="632"/>
    </location>
</feature>
<comment type="subcellular location">
    <subcellularLocation>
        <location evidence="1">Cell membrane</location>
        <topology evidence="1">Multi-pass membrane protein</topology>
    </subcellularLocation>
</comment>
<dbReference type="PANTHER" id="PTHR33406">
    <property type="entry name" value="MEMBRANE PROTEIN MJ1562-RELATED"/>
    <property type="match status" value="1"/>
</dbReference>
<feature type="transmembrane region" description="Helical" evidence="7">
    <location>
        <begin position="535"/>
        <end position="556"/>
    </location>
</feature>
<gene>
    <name evidence="9" type="ORF">GCM10007977_037940</name>
</gene>
<dbReference type="GO" id="GO:0005886">
    <property type="term" value="C:plasma membrane"/>
    <property type="evidence" value="ECO:0007669"/>
    <property type="project" value="UniProtKB-SubCell"/>
</dbReference>
<evidence type="ECO:0000259" key="8">
    <source>
        <dbReference type="PROSITE" id="PS50156"/>
    </source>
</evidence>
<accession>A0A917TQP6</accession>
<comment type="similarity">
    <text evidence="2">Belongs to the resistance-nodulation-cell division (RND) (TC 2.A.6) family. MmpL subfamily.</text>
</comment>
<sequence>MGRVSKWIVLALWLGGVIALSPVAARLGDHQQNDSAAWLPHSAEATRHYERAKTAFPGSEAVPAVLVYSRDGGLTSADTDKINDDRDAVARWAQDRQVSDVITSDDRKAALFSLPVAAAPGDDAALADALKHVREVVEANPPAGLAVHITGPAGASADLDEAFAGLDTTVLLITIIAVAVILLLTYRSPVLWIVPLLAVGLANQVATAVVDLLAEHAGIVVNGQSAQILTVLVFGTGTDYALLLIARYREELRRNDDRHKAMRIAWRAVLPAVLASAGTIIVSLMCLLATEMNPTRALGPIGAAAVGAAMLAMLTLLPAVLLVLGRWVFWPRVPRFNPGAVGREATEDHGVWTRIARGAGRRPALIWVFTAIALAALSLGTLGLRTGLTLSDIYVKEVGSIEGQRIVAAHFPPGESSPATVIARADRIYAVVAAARIDGVATVGPPERSADGQWAQFSAILSDPPDSRAAERTIERLRTAVHGVPGADALVGGATATQLDTRVAADRDNYLGIPLVLGVIFLVLILLLRALVAPLLLTLSVALSYLAGMGIASLVFQAIGHPRIDPSMLLIGFVFLSALGVDYTIFLVTRTREEAVRLGHREGAQYALAVTGGVITSAGLVLAATFSVLTVIPLVSPLQLGTIVAVGVLLDTLIVRTLLIPALTMSVGPAFWWPSKVTKPRPTPRPADRVVA</sequence>
<feature type="transmembrane region" description="Helical" evidence="7">
    <location>
        <begin position="510"/>
        <end position="528"/>
    </location>
</feature>
<dbReference type="SUPFAM" id="SSF82866">
    <property type="entry name" value="Multidrug efflux transporter AcrB transmembrane domain"/>
    <property type="match status" value="2"/>
</dbReference>
<evidence type="ECO:0000256" key="5">
    <source>
        <dbReference type="ARBA" id="ARBA00022989"/>
    </source>
</evidence>
<feature type="transmembrane region" description="Helical" evidence="7">
    <location>
        <begin position="162"/>
        <end position="184"/>
    </location>
</feature>
<dbReference type="PROSITE" id="PS50156">
    <property type="entry name" value="SSD"/>
    <property type="match status" value="1"/>
</dbReference>
<dbReference type="EMBL" id="BMPI01000016">
    <property type="protein sequence ID" value="GGM32976.1"/>
    <property type="molecule type" value="Genomic_DNA"/>
</dbReference>
<keyword evidence="4 7" id="KW-0812">Transmembrane</keyword>
<evidence type="ECO:0000256" key="7">
    <source>
        <dbReference type="SAM" id="Phobius"/>
    </source>
</evidence>
<reference evidence="9" key="2">
    <citation type="submission" date="2020-09" db="EMBL/GenBank/DDBJ databases">
        <authorList>
            <person name="Sun Q."/>
            <person name="Ohkuma M."/>
        </authorList>
    </citation>
    <scope>NUCLEOTIDE SEQUENCE</scope>
    <source>
        <strain evidence="9">JCM 19831</strain>
    </source>
</reference>
<evidence type="ECO:0000313" key="10">
    <source>
        <dbReference type="Proteomes" id="UP000642070"/>
    </source>
</evidence>
<keyword evidence="6 7" id="KW-0472">Membrane</keyword>
<evidence type="ECO:0000313" key="9">
    <source>
        <dbReference type="EMBL" id="GGM32976.1"/>
    </source>
</evidence>
<feature type="transmembrane region" description="Helical" evidence="7">
    <location>
        <begin position="191"/>
        <end position="214"/>
    </location>
</feature>
<feature type="transmembrane region" description="Helical" evidence="7">
    <location>
        <begin position="302"/>
        <end position="325"/>
    </location>
</feature>
<keyword evidence="3" id="KW-1003">Cell membrane</keyword>
<feature type="transmembrane region" description="Helical" evidence="7">
    <location>
        <begin position="226"/>
        <end position="248"/>
    </location>
</feature>
<keyword evidence="5 7" id="KW-1133">Transmembrane helix</keyword>
<dbReference type="InterPro" id="IPR004869">
    <property type="entry name" value="MMPL_dom"/>
</dbReference>
<evidence type="ECO:0000256" key="1">
    <source>
        <dbReference type="ARBA" id="ARBA00004651"/>
    </source>
</evidence>
<evidence type="ECO:0000256" key="6">
    <source>
        <dbReference type="ARBA" id="ARBA00023136"/>
    </source>
</evidence>